<organism evidence="3 4">
    <name type="scientific">Mya arenaria</name>
    <name type="common">Soft-shell clam</name>
    <dbReference type="NCBI Taxonomy" id="6604"/>
    <lineage>
        <taxon>Eukaryota</taxon>
        <taxon>Metazoa</taxon>
        <taxon>Spiralia</taxon>
        <taxon>Lophotrochozoa</taxon>
        <taxon>Mollusca</taxon>
        <taxon>Bivalvia</taxon>
        <taxon>Autobranchia</taxon>
        <taxon>Heteroconchia</taxon>
        <taxon>Euheterodonta</taxon>
        <taxon>Imparidentia</taxon>
        <taxon>Neoheterodontei</taxon>
        <taxon>Myida</taxon>
        <taxon>Myoidea</taxon>
        <taxon>Myidae</taxon>
        <taxon>Mya</taxon>
    </lineage>
</organism>
<accession>A0ABY7EWL1</accession>
<sequence length="253" mass="27859">MSFKLTVLFVFLLIATEAEANEKFRAKVYSGKEVTTSTSSSLGVSLIQCQTMCVLARRKCTSMICGYDIVSKTCSYSLDSEDDLITTNGITKVVLIPVDDACQTSEYLVNGAEPVSDAQITASTSYSLIADTRGARLNTIATDAHQGAWAAKIHDKNQYIQVQFNCLNHVLGVALQGKPPNNQFVTAYKVLYSCDCVNFRTIMDTNGYDKIFDGNTDEDTVVTSMLPSQVTALCVRINPVEWNNHISLRKKTF</sequence>
<evidence type="ECO:0000313" key="3">
    <source>
        <dbReference type="EMBL" id="WAR12814.1"/>
    </source>
</evidence>
<dbReference type="PANTHER" id="PTHR24543:SF325">
    <property type="entry name" value="F5_8 TYPE C DOMAIN-CONTAINING PROTEIN"/>
    <property type="match status" value="1"/>
</dbReference>
<evidence type="ECO:0000259" key="2">
    <source>
        <dbReference type="PROSITE" id="PS50022"/>
    </source>
</evidence>
<keyword evidence="4" id="KW-1185">Reference proteome</keyword>
<proteinExistence type="predicted"/>
<dbReference type="PANTHER" id="PTHR24543">
    <property type="entry name" value="MULTICOPPER OXIDASE-RELATED"/>
    <property type="match status" value="1"/>
</dbReference>
<dbReference type="Proteomes" id="UP001164746">
    <property type="component" value="Chromosome 8"/>
</dbReference>
<dbReference type="Gene3D" id="2.60.120.260">
    <property type="entry name" value="Galactose-binding domain-like"/>
    <property type="match status" value="1"/>
</dbReference>
<dbReference type="Pfam" id="PF00754">
    <property type="entry name" value="F5_F8_type_C"/>
    <property type="match status" value="1"/>
</dbReference>
<dbReference type="SUPFAM" id="SSF49785">
    <property type="entry name" value="Galactose-binding domain-like"/>
    <property type="match status" value="1"/>
</dbReference>
<keyword evidence="1" id="KW-0732">Signal</keyword>
<feature type="domain" description="F5/8 type C" evidence="2">
    <location>
        <begin position="102"/>
        <end position="253"/>
    </location>
</feature>
<gene>
    <name evidence="3" type="ORF">MAR_026994</name>
</gene>
<name>A0ABY7EWL1_MYAAR</name>
<evidence type="ECO:0000313" key="4">
    <source>
        <dbReference type="Proteomes" id="UP001164746"/>
    </source>
</evidence>
<dbReference type="PROSITE" id="PS50022">
    <property type="entry name" value="FA58C_3"/>
    <property type="match status" value="1"/>
</dbReference>
<evidence type="ECO:0000256" key="1">
    <source>
        <dbReference type="SAM" id="SignalP"/>
    </source>
</evidence>
<dbReference type="InterPro" id="IPR008979">
    <property type="entry name" value="Galactose-bd-like_sf"/>
</dbReference>
<feature type="chain" id="PRO_5046958932" evidence="1">
    <location>
        <begin position="21"/>
        <end position="253"/>
    </location>
</feature>
<dbReference type="CDD" id="cd00057">
    <property type="entry name" value="FA58C"/>
    <property type="match status" value="1"/>
</dbReference>
<feature type="signal peptide" evidence="1">
    <location>
        <begin position="1"/>
        <end position="20"/>
    </location>
</feature>
<dbReference type="EMBL" id="CP111019">
    <property type="protein sequence ID" value="WAR12814.1"/>
    <property type="molecule type" value="Genomic_DNA"/>
</dbReference>
<reference evidence="3" key="1">
    <citation type="submission" date="2022-11" db="EMBL/GenBank/DDBJ databases">
        <title>Centuries of genome instability and evolution in soft-shell clam transmissible cancer (bioRxiv).</title>
        <authorList>
            <person name="Hart S.F.M."/>
            <person name="Yonemitsu M.A."/>
            <person name="Giersch R.M."/>
            <person name="Beal B.F."/>
            <person name="Arriagada G."/>
            <person name="Davis B.W."/>
            <person name="Ostrander E.A."/>
            <person name="Goff S.P."/>
            <person name="Metzger M.J."/>
        </authorList>
    </citation>
    <scope>NUCLEOTIDE SEQUENCE</scope>
    <source>
        <strain evidence="3">MELC-2E11</strain>
        <tissue evidence="3">Siphon/mantle</tissue>
    </source>
</reference>
<protein>
    <submittedName>
        <fullName evidence="3">HMCT-like protein</fullName>
    </submittedName>
</protein>
<dbReference type="InterPro" id="IPR000421">
    <property type="entry name" value="FA58C"/>
</dbReference>